<dbReference type="OrthoDB" id="3256444at2759"/>
<accession>J0L8F0</accession>
<dbReference type="Proteomes" id="UP000006514">
    <property type="component" value="Unassembled WGS sequence"/>
</dbReference>
<proteinExistence type="predicted"/>
<protein>
    <submittedName>
        <fullName evidence="1">Uncharacterized protein</fullName>
    </submittedName>
</protein>
<dbReference type="InParanoid" id="J0L8F0"/>
<evidence type="ECO:0000313" key="2">
    <source>
        <dbReference type="Proteomes" id="UP000006514"/>
    </source>
</evidence>
<keyword evidence="2" id="KW-1185">Reference proteome</keyword>
<sequence>MSTRRCDAIWCPTTRRSVKHNFESKLPKYVKAKKAAEAAEATQSTLDDHLEPTLEAYSEEVFRRADDPDGFQPLEAVEHPTFRRIINLACQARHGVTLPSRKATRNDLVNMLNKYYIDLAARLKFRDFADAQT</sequence>
<dbReference type="KEGG" id="adl:AURDEDRAFT_178290"/>
<reference evidence="2" key="1">
    <citation type="journal article" date="2012" name="Science">
        <title>The Paleozoic origin of enzymatic lignin decomposition reconstructed from 31 fungal genomes.</title>
        <authorList>
            <person name="Floudas D."/>
            <person name="Binder M."/>
            <person name="Riley R."/>
            <person name="Barry K."/>
            <person name="Blanchette R.A."/>
            <person name="Henrissat B."/>
            <person name="Martinez A.T."/>
            <person name="Otillar R."/>
            <person name="Spatafora J.W."/>
            <person name="Yadav J.S."/>
            <person name="Aerts A."/>
            <person name="Benoit I."/>
            <person name="Boyd A."/>
            <person name="Carlson A."/>
            <person name="Copeland A."/>
            <person name="Coutinho P.M."/>
            <person name="de Vries R.P."/>
            <person name="Ferreira P."/>
            <person name="Findley K."/>
            <person name="Foster B."/>
            <person name="Gaskell J."/>
            <person name="Glotzer D."/>
            <person name="Gorecki P."/>
            <person name="Heitman J."/>
            <person name="Hesse C."/>
            <person name="Hori C."/>
            <person name="Igarashi K."/>
            <person name="Jurgens J.A."/>
            <person name="Kallen N."/>
            <person name="Kersten P."/>
            <person name="Kohler A."/>
            <person name="Kuees U."/>
            <person name="Kumar T.K.A."/>
            <person name="Kuo A."/>
            <person name="LaButti K."/>
            <person name="Larrondo L.F."/>
            <person name="Lindquist E."/>
            <person name="Ling A."/>
            <person name="Lombard V."/>
            <person name="Lucas S."/>
            <person name="Lundell T."/>
            <person name="Martin R."/>
            <person name="McLaughlin D.J."/>
            <person name="Morgenstern I."/>
            <person name="Morin E."/>
            <person name="Murat C."/>
            <person name="Nagy L.G."/>
            <person name="Nolan M."/>
            <person name="Ohm R.A."/>
            <person name="Patyshakuliyeva A."/>
            <person name="Rokas A."/>
            <person name="Ruiz-Duenas F.J."/>
            <person name="Sabat G."/>
            <person name="Salamov A."/>
            <person name="Samejima M."/>
            <person name="Schmutz J."/>
            <person name="Slot J.C."/>
            <person name="St John F."/>
            <person name="Stenlid J."/>
            <person name="Sun H."/>
            <person name="Sun S."/>
            <person name="Syed K."/>
            <person name="Tsang A."/>
            <person name="Wiebenga A."/>
            <person name="Young D."/>
            <person name="Pisabarro A."/>
            <person name="Eastwood D.C."/>
            <person name="Martin F."/>
            <person name="Cullen D."/>
            <person name="Grigoriev I.V."/>
            <person name="Hibbett D.S."/>
        </authorList>
    </citation>
    <scope>NUCLEOTIDE SEQUENCE [LARGE SCALE GENOMIC DNA]</scope>
    <source>
        <strain evidence="2">TFB10046</strain>
    </source>
</reference>
<gene>
    <name evidence="1" type="ORF">AURDEDRAFT_178290</name>
</gene>
<name>J0L8F0_AURST</name>
<dbReference type="EMBL" id="JH688800">
    <property type="protein sequence ID" value="EJD32616.1"/>
    <property type="molecule type" value="Genomic_DNA"/>
</dbReference>
<dbReference type="AlphaFoldDB" id="J0L8F0"/>
<evidence type="ECO:0000313" key="1">
    <source>
        <dbReference type="EMBL" id="EJD32616.1"/>
    </source>
</evidence>
<organism evidence="1 2">
    <name type="scientific">Auricularia subglabra (strain TFB-10046 / SS5)</name>
    <name type="common">White-rot fungus</name>
    <name type="synonym">Auricularia delicata (strain TFB10046)</name>
    <dbReference type="NCBI Taxonomy" id="717982"/>
    <lineage>
        <taxon>Eukaryota</taxon>
        <taxon>Fungi</taxon>
        <taxon>Dikarya</taxon>
        <taxon>Basidiomycota</taxon>
        <taxon>Agaricomycotina</taxon>
        <taxon>Agaricomycetes</taxon>
        <taxon>Auriculariales</taxon>
        <taxon>Auriculariaceae</taxon>
        <taxon>Auricularia</taxon>
    </lineage>
</organism>